<protein>
    <submittedName>
        <fullName evidence="2">Uncharacterized protein</fullName>
    </submittedName>
</protein>
<keyword evidence="3" id="KW-1185">Reference proteome</keyword>
<name>A0A917ZMF0_9ACTN</name>
<gene>
    <name evidence="2" type="ORF">GCM10012280_22910</name>
</gene>
<evidence type="ECO:0000313" key="2">
    <source>
        <dbReference type="EMBL" id="GGO86540.1"/>
    </source>
</evidence>
<organism evidence="2 3">
    <name type="scientific">Wenjunlia tyrosinilytica</name>
    <dbReference type="NCBI Taxonomy" id="1544741"/>
    <lineage>
        <taxon>Bacteria</taxon>
        <taxon>Bacillati</taxon>
        <taxon>Actinomycetota</taxon>
        <taxon>Actinomycetes</taxon>
        <taxon>Kitasatosporales</taxon>
        <taxon>Streptomycetaceae</taxon>
        <taxon>Wenjunlia</taxon>
    </lineage>
</organism>
<feature type="compositionally biased region" description="Basic and acidic residues" evidence="1">
    <location>
        <begin position="42"/>
        <end position="56"/>
    </location>
</feature>
<feature type="compositionally biased region" description="Polar residues" evidence="1">
    <location>
        <begin position="77"/>
        <end position="88"/>
    </location>
</feature>
<sequence>MGAALFAVEDELPDHMDQQWPGRRGRRPQIAEDGLRIGGIDQVHDVDGRPRADERGRRYRGQTGEGVDLLNGPYPSTGWSNGYQQRATASGALVHHPANDHGSTVSAARDHGITPRDPPPFR</sequence>
<accession>A0A917ZMF0</accession>
<reference evidence="2" key="2">
    <citation type="submission" date="2020-09" db="EMBL/GenBank/DDBJ databases">
        <authorList>
            <person name="Sun Q."/>
            <person name="Zhou Y."/>
        </authorList>
    </citation>
    <scope>NUCLEOTIDE SEQUENCE</scope>
    <source>
        <strain evidence="2">CGMCC 4.7201</strain>
    </source>
</reference>
<evidence type="ECO:0000313" key="3">
    <source>
        <dbReference type="Proteomes" id="UP000641932"/>
    </source>
</evidence>
<reference evidence="2" key="1">
    <citation type="journal article" date="2014" name="Int. J. Syst. Evol. Microbiol.">
        <title>Complete genome sequence of Corynebacterium casei LMG S-19264T (=DSM 44701T), isolated from a smear-ripened cheese.</title>
        <authorList>
            <consortium name="US DOE Joint Genome Institute (JGI-PGF)"/>
            <person name="Walter F."/>
            <person name="Albersmeier A."/>
            <person name="Kalinowski J."/>
            <person name="Ruckert C."/>
        </authorList>
    </citation>
    <scope>NUCLEOTIDE SEQUENCE</scope>
    <source>
        <strain evidence="2">CGMCC 4.7201</strain>
    </source>
</reference>
<feature type="region of interest" description="Disordered" evidence="1">
    <location>
        <begin position="1"/>
        <end position="122"/>
    </location>
</feature>
<comment type="caution">
    <text evidence="2">The sequence shown here is derived from an EMBL/GenBank/DDBJ whole genome shotgun (WGS) entry which is preliminary data.</text>
</comment>
<dbReference type="EMBL" id="BMMS01000008">
    <property type="protein sequence ID" value="GGO86540.1"/>
    <property type="molecule type" value="Genomic_DNA"/>
</dbReference>
<dbReference type="AlphaFoldDB" id="A0A917ZMF0"/>
<proteinExistence type="predicted"/>
<dbReference type="Proteomes" id="UP000641932">
    <property type="component" value="Unassembled WGS sequence"/>
</dbReference>
<evidence type="ECO:0000256" key="1">
    <source>
        <dbReference type="SAM" id="MobiDB-lite"/>
    </source>
</evidence>